<sequence>MGGFTQGIVLGMLVTVIIGATLLVGGTHLFQELLRWKEAPVVVVTAMDTSRNTALKVLGASIEEKKVTTRATIGSIMEEYKRLTDDESESLRSLICTPIR</sequence>
<organism evidence="2 3">
    <name type="scientific">Candidatus Woesebacteria bacterium RIFCSPHIGHO2_01_FULL_41_10</name>
    <dbReference type="NCBI Taxonomy" id="1802500"/>
    <lineage>
        <taxon>Bacteria</taxon>
        <taxon>Candidatus Woeseibacteriota</taxon>
    </lineage>
</organism>
<gene>
    <name evidence="2" type="ORF">A2801_02380</name>
</gene>
<keyword evidence="1" id="KW-0472">Membrane</keyword>
<accession>A0A1F7YPG6</accession>
<dbReference type="STRING" id="1802500.A2801_02380"/>
<comment type="caution">
    <text evidence="2">The sequence shown here is derived from an EMBL/GenBank/DDBJ whole genome shotgun (WGS) entry which is preliminary data.</text>
</comment>
<evidence type="ECO:0000313" key="3">
    <source>
        <dbReference type="Proteomes" id="UP000177263"/>
    </source>
</evidence>
<name>A0A1F7YPG6_9BACT</name>
<protein>
    <submittedName>
        <fullName evidence="2">Uncharacterized protein</fullName>
    </submittedName>
</protein>
<feature type="transmembrane region" description="Helical" evidence="1">
    <location>
        <begin position="6"/>
        <end position="30"/>
    </location>
</feature>
<keyword evidence="1" id="KW-0812">Transmembrane</keyword>
<evidence type="ECO:0000256" key="1">
    <source>
        <dbReference type="SAM" id="Phobius"/>
    </source>
</evidence>
<dbReference type="EMBL" id="MGGM01000016">
    <property type="protein sequence ID" value="OGM29192.1"/>
    <property type="molecule type" value="Genomic_DNA"/>
</dbReference>
<dbReference type="AlphaFoldDB" id="A0A1F7YPG6"/>
<evidence type="ECO:0000313" key="2">
    <source>
        <dbReference type="EMBL" id="OGM29192.1"/>
    </source>
</evidence>
<reference evidence="2 3" key="1">
    <citation type="journal article" date="2016" name="Nat. Commun.">
        <title>Thousands of microbial genomes shed light on interconnected biogeochemical processes in an aquifer system.</title>
        <authorList>
            <person name="Anantharaman K."/>
            <person name="Brown C.T."/>
            <person name="Hug L.A."/>
            <person name="Sharon I."/>
            <person name="Castelle C.J."/>
            <person name="Probst A.J."/>
            <person name="Thomas B.C."/>
            <person name="Singh A."/>
            <person name="Wilkins M.J."/>
            <person name="Karaoz U."/>
            <person name="Brodie E.L."/>
            <person name="Williams K.H."/>
            <person name="Hubbard S.S."/>
            <person name="Banfield J.F."/>
        </authorList>
    </citation>
    <scope>NUCLEOTIDE SEQUENCE [LARGE SCALE GENOMIC DNA]</scope>
</reference>
<dbReference type="Proteomes" id="UP000177263">
    <property type="component" value="Unassembled WGS sequence"/>
</dbReference>
<keyword evidence="1" id="KW-1133">Transmembrane helix</keyword>
<proteinExistence type="predicted"/>